<sequence>MDSIGSSLNRWMDKDWKERMARLEKEVFAYPGVIDFKRRHPHIPAEEYEKNKAALFEYKRERSNCDACPGLENCPNLMQGYQPELMEDKGKVTVAYHRCSLKVHDDEKKKRQALIKSYYIPKEILHASFDQVDMDHESRAKAGTAALHFASTTVPGEDGQGLYLYGKFGVGKTYIAGAIMNELAARNIGSMIVHVPDFFREIKESLSDNTVREKVDSVKGVPVLILDDLGAESMSAWTRDDILGVILQYRMMEKLPTVYTSNYDYSELEEHLTYSQKGGNERLKAKRIMERIRPFTEEVFMDGQNRRG</sequence>
<organism evidence="2 3">
    <name type="scientific">Marinococcus luteus</name>
    <dbReference type="NCBI Taxonomy" id="1122204"/>
    <lineage>
        <taxon>Bacteria</taxon>
        <taxon>Bacillati</taxon>
        <taxon>Bacillota</taxon>
        <taxon>Bacilli</taxon>
        <taxon>Bacillales</taxon>
        <taxon>Bacillaceae</taxon>
        <taxon>Marinococcus</taxon>
    </lineage>
</organism>
<dbReference type="PANTHER" id="PTHR30050:SF8">
    <property type="entry name" value="PRIMOSOMAL PROTEIN DNAI"/>
    <property type="match status" value="1"/>
</dbReference>
<dbReference type="STRING" id="1122204.SAMN05421781_2152"/>
<name>A0A1H2VN35_9BACI</name>
<dbReference type="Pfam" id="PF07319">
    <property type="entry name" value="DnaI_N"/>
    <property type="match status" value="1"/>
</dbReference>
<dbReference type="InterPro" id="IPR027417">
    <property type="entry name" value="P-loop_NTPase"/>
</dbReference>
<dbReference type="Proteomes" id="UP000199488">
    <property type="component" value="Unassembled WGS sequence"/>
</dbReference>
<dbReference type="PANTHER" id="PTHR30050">
    <property type="entry name" value="CHROMOSOMAL REPLICATION INITIATOR PROTEIN DNAA"/>
    <property type="match status" value="1"/>
</dbReference>
<proteinExistence type="predicted"/>
<feature type="domain" description="AAA+ ATPase" evidence="1">
    <location>
        <begin position="158"/>
        <end position="293"/>
    </location>
</feature>
<protein>
    <submittedName>
        <fullName evidence="2">Replicative DNA helicase loader DnaI</fullName>
    </submittedName>
</protein>
<keyword evidence="3" id="KW-1185">Reference proteome</keyword>
<dbReference type="EMBL" id="FNNC01000004">
    <property type="protein sequence ID" value="SDW69279.1"/>
    <property type="molecule type" value="Genomic_DNA"/>
</dbReference>
<evidence type="ECO:0000259" key="1">
    <source>
        <dbReference type="SMART" id="SM00382"/>
    </source>
</evidence>
<dbReference type="SUPFAM" id="SSF52540">
    <property type="entry name" value="P-loop containing nucleoside triphosphate hydrolases"/>
    <property type="match status" value="1"/>
</dbReference>
<dbReference type="CDD" id="cd00009">
    <property type="entry name" value="AAA"/>
    <property type="match status" value="1"/>
</dbReference>
<evidence type="ECO:0000313" key="3">
    <source>
        <dbReference type="Proteomes" id="UP000199488"/>
    </source>
</evidence>
<dbReference type="GO" id="GO:0005524">
    <property type="term" value="F:ATP binding"/>
    <property type="evidence" value="ECO:0007669"/>
    <property type="project" value="InterPro"/>
</dbReference>
<accession>A0A1H2VN35</accession>
<evidence type="ECO:0000313" key="2">
    <source>
        <dbReference type="EMBL" id="SDW69279.1"/>
    </source>
</evidence>
<gene>
    <name evidence="2" type="ORF">SAMN05421781_2152</name>
</gene>
<dbReference type="AlphaFoldDB" id="A0A1H2VN35"/>
<keyword evidence="2" id="KW-0067">ATP-binding</keyword>
<dbReference type="RefSeq" id="WP_091614811.1">
    <property type="nucleotide sequence ID" value="NZ_FNNC01000004.1"/>
</dbReference>
<dbReference type="OrthoDB" id="61127at2"/>
<dbReference type="SMART" id="SM00382">
    <property type="entry name" value="AAA"/>
    <property type="match status" value="1"/>
</dbReference>
<dbReference type="InterPro" id="IPR009928">
    <property type="entry name" value="DnaI_N"/>
</dbReference>
<dbReference type="Pfam" id="PF01695">
    <property type="entry name" value="IstB_IS21"/>
    <property type="match status" value="1"/>
</dbReference>
<keyword evidence="2" id="KW-0347">Helicase</keyword>
<dbReference type="GO" id="GO:0004386">
    <property type="term" value="F:helicase activity"/>
    <property type="evidence" value="ECO:0007669"/>
    <property type="project" value="UniProtKB-KW"/>
</dbReference>
<reference evidence="2 3" key="1">
    <citation type="submission" date="2016-10" db="EMBL/GenBank/DDBJ databases">
        <authorList>
            <person name="de Groot N.N."/>
        </authorList>
    </citation>
    <scope>NUCLEOTIDE SEQUENCE [LARGE SCALE GENOMIC DNA]</scope>
    <source>
        <strain evidence="2 3">DSM 23126</strain>
    </source>
</reference>
<dbReference type="Gene3D" id="3.40.50.300">
    <property type="entry name" value="P-loop containing nucleotide triphosphate hydrolases"/>
    <property type="match status" value="1"/>
</dbReference>
<dbReference type="NCBIfam" id="NF006505">
    <property type="entry name" value="PRK08939.1"/>
    <property type="match status" value="1"/>
</dbReference>
<dbReference type="InterPro" id="IPR002611">
    <property type="entry name" value="IstB_ATP-bd"/>
</dbReference>
<dbReference type="InterPro" id="IPR003593">
    <property type="entry name" value="AAA+_ATPase"/>
</dbReference>
<keyword evidence="2" id="KW-0547">Nucleotide-binding</keyword>
<dbReference type="GO" id="GO:0006260">
    <property type="term" value="P:DNA replication"/>
    <property type="evidence" value="ECO:0007669"/>
    <property type="project" value="TreeGrafter"/>
</dbReference>
<keyword evidence="2" id="KW-0378">Hydrolase</keyword>